<dbReference type="STRING" id="286727.SAMN02982917_0911"/>
<dbReference type="GO" id="GO:0008270">
    <property type="term" value="F:zinc ion binding"/>
    <property type="evidence" value="ECO:0007669"/>
    <property type="project" value="UniProtKB-UniRule"/>
</dbReference>
<keyword evidence="2 6" id="KW-1003">Cell membrane</keyword>
<evidence type="ECO:0000313" key="9">
    <source>
        <dbReference type="Proteomes" id="UP000192936"/>
    </source>
</evidence>
<comment type="cofactor">
    <cofactor evidence="6">
        <name>Zn(2+)</name>
        <dbReference type="ChEBI" id="CHEBI:29105"/>
    </cofactor>
</comment>
<feature type="binding site" evidence="6">
    <location>
        <position position="344"/>
    </location>
    <ligand>
        <name>Zn(2+)</name>
        <dbReference type="ChEBI" id="CHEBI:29105"/>
    </ligand>
</feature>
<reference evidence="8 9" key="1">
    <citation type="submission" date="2017-04" db="EMBL/GenBank/DDBJ databases">
        <authorList>
            <person name="Afonso C.L."/>
            <person name="Miller P.J."/>
            <person name="Scott M.A."/>
            <person name="Spackman E."/>
            <person name="Goraichik I."/>
            <person name="Dimitrov K.M."/>
            <person name="Suarez D.L."/>
            <person name="Swayne D.E."/>
        </authorList>
    </citation>
    <scope>NUCLEOTIDE SEQUENCE [LARGE SCALE GENOMIC DNA]</scope>
    <source>
        <strain evidence="8 9">A2P</strain>
    </source>
</reference>
<dbReference type="PANTHER" id="PTHR38344">
    <property type="entry name" value="UPF0753 PROTEIN AQ_863"/>
    <property type="match status" value="1"/>
</dbReference>
<evidence type="ECO:0000256" key="5">
    <source>
        <dbReference type="ARBA" id="ARBA00023136"/>
    </source>
</evidence>
<evidence type="ECO:0000256" key="7">
    <source>
        <dbReference type="SAM" id="MobiDB-lite"/>
    </source>
</evidence>
<evidence type="ECO:0000313" key="8">
    <source>
        <dbReference type="EMBL" id="SMF20565.1"/>
    </source>
</evidence>
<comment type="subunit">
    <text evidence="6">Forms a complex with DabB.</text>
</comment>
<dbReference type="Pfam" id="PF10070">
    <property type="entry name" value="DabA"/>
    <property type="match status" value="1"/>
</dbReference>
<feature type="compositionally biased region" description="Low complexity" evidence="7">
    <location>
        <begin position="107"/>
        <end position="120"/>
    </location>
</feature>
<protein>
    <recommendedName>
        <fullName evidence="6">Probable inorganic carbon transporter subunit DabA</fullName>
    </recommendedName>
</protein>
<dbReference type="InterPro" id="IPR018752">
    <property type="entry name" value="DabA"/>
</dbReference>
<feature type="region of interest" description="Disordered" evidence="7">
    <location>
        <begin position="100"/>
        <end position="120"/>
    </location>
</feature>
<dbReference type="GO" id="GO:0005886">
    <property type="term" value="C:plasma membrane"/>
    <property type="evidence" value="ECO:0007669"/>
    <property type="project" value="UniProtKB-SubCell"/>
</dbReference>
<dbReference type="EMBL" id="FXAK01000001">
    <property type="protein sequence ID" value="SMF20565.1"/>
    <property type="molecule type" value="Genomic_DNA"/>
</dbReference>
<dbReference type="OrthoDB" id="9805101at2"/>
<evidence type="ECO:0000256" key="4">
    <source>
        <dbReference type="ARBA" id="ARBA00022833"/>
    </source>
</evidence>
<keyword evidence="1 6" id="KW-0813">Transport</keyword>
<keyword evidence="3 6" id="KW-0479">Metal-binding</keyword>
<comment type="function">
    <text evidence="6">Part of an energy-coupled inorganic carbon pump.</text>
</comment>
<dbReference type="RefSeq" id="WP_085082680.1">
    <property type="nucleotide sequence ID" value="NZ_FXAK01000001.1"/>
</dbReference>
<comment type="similarity">
    <text evidence="6">Belongs to the inorganic carbon transporter (TC 9.A.2) DabA family.</text>
</comment>
<comment type="subcellular location">
    <subcellularLocation>
        <location evidence="6">Cell membrane</location>
        <topology evidence="6">Peripheral membrane protein</topology>
    </subcellularLocation>
</comment>
<feature type="binding site" evidence="6">
    <location>
        <position position="346"/>
    </location>
    <ligand>
        <name>Zn(2+)</name>
        <dbReference type="ChEBI" id="CHEBI:29105"/>
    </ligand>
</feature>
<feature type="binding site" evidence="6">
    <location>
        <position position="516"/>
    </location>
    <ligand>
        <name>Zn(2+)</name>
        <dbReference type="ChEBI" id="CHEBI:29105"/>
    </ligand>
</feature>
<evidence type="ECO:0000256" key="2">
    <source>
        <dbReference type="ARBA" id="ARBA00022475"/>
    </source>
</evidence>
<feature type="binding site" evidence="6">
    <location>
        <position position="531"/>
    </location>
    <ligand>
        <name>Zn(2+)</name>
        <dbReference type="ChEBI" id="CHEBI:29105"/>
    </ligand>
</feature>
<dbReference type="AlphaFoldDB" id="A0A1X7DTE5"/>
<keyword evidence="4 6" id="KW-0862">Zinc</keyword>
<sequence>MTTQSSAQLVARPIDAAAARSPALAAVANAAVRAIPPVWPLASSVAVNPFLGQSGESLAQTAARLGRVAGIAVTMPRSWYLERIASGAITDDDLAGALSASPHANRPASPEALKAAATAAAPPPKALPPVAELAAEVSGTDWPGLIAERFGGWAAGYFDMGQALWAAPQGKSAYAAWRAVATHDLTPEILGLTGFATQVAEGPETAGQALAAAVARLGIPTAACETYFHQLLAGLGGWAQFARYRLWQAELAGGSDTTLTDFLAIRLVWEQALFERYEQQIAERWRAVCAAHAEPVAPTPDQIVDAILQDAADRAAQRSLAGTFAQERPARPSPGRPTLQAAFCIDVRSELFRRALESTGPGIETIGFAGFFGLALSHRRHASDVDEARCPVLLTPAATSQTAGCGHQHDQELGHEHGHLSGDAKARLTARARRAWGRFKLAAVSSFAFVEAMGPVYAGKLLRDSFSLAGARAPHDPAPRLDPALPLDQRAGMAATILRAMSLTDGFARIVLLAGHGATTVNNPHASALQCGACGGYSGEVNARLLAGLLNDPEVRIALAGQGIPIPDDTLFVGALHDTTTDAVTLYDADHPSAPHAADLQRVRGWLAAAGAIARGERALRLPRASGADDVDWRSRDWAEVRPEWGLAGCSAFIAAPRGRTAGRDLQGRSFLHSYDWRQDEGFRVLELILTAPVVVASWISLQYYGSTVAPAMFGAGNKLLHNVTGGIGVVEGNGGLLRVGLPWQSVHDGERYMHEPLRLSVVVEAPQEAIDGVLSRHPNLRALFDNGWLHLFRLNEQGRMASRYVRPLQWTDLDGCPAQEEPREELLQAAG</sequence>
<gene>
    <name evidence="6" type="primary">dabA</name>
    <name evidence="8" type="ORF">SAMN02982917_0911</name>
</gene>
<organism evidence="8 9">
    <name type="scientific">Azospirillum oryzae</name>
    <dbReference type="NCBI Taxonomy" id="286727"/>
    <lineage>
        <taxon>Bacteria</taxon>
        <taxon>Pseudomonadati</taxon>
        <taxon>Pseudomonadota</taxon>
        <taxon>Alphaproteobacteria</taxon>
        <taxon>Rhodospirillales</taxon>
        <taxon>Azospirillaceae</taxon>
        <taxon>Azospirillum</taxon>
    </lineage>
</organism>
<evidence type="ECO:0000256" key="3">
    <source>
        <dbReference type="ARBA" id="ARBA00022723"/>
    </source>
</evidence>
<proteinExistence type="inferred from homology"/>
<evidence type="ECO:0000256" key="6">
    <source>
        <dbReference type="HAMAP-Rule" id="MF_01871"/>
    </source>
</evidence>
<dbReference type="Proteomes" id="UP000192936">
    <property type="component" value="Unassembled WGS sequence"/>
</dbReference>
<accession>A0A1X7DTE5</accession>
<evidence type="ECO:0000256" key="1">
    <source>
        <dbReference type="ARBA" id="ARBA00022448"/>
    </source>
</evidence>
<dbReference type="PANTHER" id="PTHR38344:SF1">
    <property type="entry name" value="INORGANIC CARBON TRANSPORTER SUBUNIT DABA-RELATED"/>
    <property type="match status" value="1"/>
</dbReference>
<dbReference type="HAMAP" id="MF_01871">
    <property type="entry name" value="DabA"/>
    <property type="match status" value="1"/>
</dbReference>
<name>A0A1X7DTE5_9PROT</name>
<keyword evidence="5 6" id="KW-0472">Membrane</keyword>